<accession>A0A5C7FST6</accession>
<reference evidence="1 2" key="1">
    <citation type="submission" date="2019-08" db="EMBL/GenBank/DDBJ databases">
        <title>Lewinella sp. strain SSH13 Genome sequencing and assembly.</title>
        <authorList>
            <person name="Kim I."/>
        </authorList>
    </citation>
    <scope>NUCLEOTIDE SEQUENCE [LARGE SCALE GENOMIC DNA]</scope>
    <source>
        <strain evidence="1 2">SSH13</strain>
    </source>
</reference>
<gene>
    <name evidence="1" type="ORF">FUA23_02655</name>
</gene>
<dbReference type="InterPro" id="IPR021710">
    <property type="entry name" value="DUF3293"/>
</dbReference>
<proteinExistence type="predicted"/>
<dbReference type="RefSeq" id="WP_147929166.1">
    <property type="nucleotide sequence ID" value="NZ_VOXD01000003.1"/>
</dbReference>
<protein>
    <submittedName>
        <fullName evidence="1">DUF3293 domain-containing protein</fullName>
    </submittedName>
</protein>
<evidence type="ECO:0000313" key="2">
    <source>
        <dbReference type="Proteomes" id="UP000321907"/>
    </source>
</evidence>
<sequence length="144" mass="16047">MPHDSSDREKPYFDEELQTAYLATEYLCKDFVLKIGESHPDFDAFMLSGGHHAYAFLTAWNPRSDALPAAENIARGQQLLLQLEERNLTFMPAVTRDPSGEWGVEEGVFIFNAPPESVLELAAAWQQNAVVLGARGAVPRLVWA</sequence>
<comment type="caution">
    <text evidence="1">The sequence shown here is derived from an EMBL/GenBank/DDBJ whole genome shotgun (WGS) entry which is preliminary data.</text>
</comment>
<dbReference type="AlphaFoldDB" id="A0A5C7FST6"/>
<dbReference type="EMBL" id="VOXD01000003">
    <property type="protein sequence ID" value="TXF91147.1"/>
    <property type="molecule type" value="Genomic_DNA"/>
</dbReference>
<keyword evidence="2" id="KW-1185">Reference proteome</keyword>
<dbReference type="OrthoDB" id="1493624at2"/>
<name>A0A5C7FST6_9BACT</name>
<evidence type="ECO:0000313" key="1">
    <source>
        <dbReference type="EMBL" id="TXF91147.1"/>
    </source>
</evidence>
<organism evidence="1 2">
    <name type="scientific">Neolewinella aurantiaca</name>
    <dbReference type="NCBI Taxonomy" id="2602767"/>
    <lineage>
        <taxon>Bacteria</taxon>
        <taxon>Pseudomonadati</taxon>
        <taxon>Bacteroidota</taxon>
        <taxon>Saprospiria</taxon>
        <taxon>Saprospirales</taxon>
        <taxon>Lewinellaceae</taxon>
        <taxon>Neolewinella</taxon>
    </lineage>
</organism>
<dbReference type="Proteomes" id="UP000321907">
    <property type="component" value="Unassembled WGS sequence"/>
</dbReference>
<dbReference type="Pfam" id="PF11697">
    <property type="entry name" value="DUF3293"/>
    <property type="match status" value="1"/>
</dbReference>